<organism evidence="1 2">
    <name type="scientific">Polyporus arcularius HHB13444</name>
    <dbReference type="NCBI Taxonomy" id="1314778"/>
    <lineage>
        <taxon>Eukaryota</taxon>
        <taxon>Fungi</taxon>
        <taxon>Dikarya</taxon>
        <taxon>Basidiomycota</taxon>
        <taxon>Agaricomycotina</taxon>
        <taxon>Agaricomycetes</taxon>
        <taxon>Polyporales</taxon>
        <taxon>Polyporaceae</taxon>
        <taxon>Polyporus</taxon>
    </lineage>
</organism>
<dbReference type="InterPro" id="IPR043502">
    <property type="entry name" value="DNA/RNA_pol_sf"/>
</dbReference>
<dbReference type="Proteomes" id="UP000308197">
    <property type="component" value="Unassembled WGS sequence"/>
</dbReference>
<evidence type="ECO:0000313" key="1">
    <source>
        <dbReference type="EMBL" id="TFK81729.1"/>
    </source>
</evidence>
<accession>A0A5C3NY78</accession>
<gene>
    <name evidence="1" type="ORF">K466DRAFT_604269</name>
</gene>
<reference evidence="1 2" key="1">
    <citation type="journal article" date="2019" name="Nat. Ecol. Evol.">
        <title>Megaphylogeny resolves global patterns of mushroom evolution.</title>
        <authorList>
            <person name="Varga T."/>
            <person name="Krizsan K."/>
            <person name="Foldi C."/>
            <person name="Dima B."/>
            <person name="Sanchez-Garcia M."/>
            <person name="Sanchez-Ramirez S."/>
            <person name="Szollosi G.J."/>
            <person name="Szarkandi J.G."/>
            <person name="Papp V."/>
            <person name="Albert L."/>
            <person name="Andreopoulos W."/>
            <person name="Angelini C."/>
            <person name="Antonin V."/>
            <person name="Barry K.W."/>
            <person name="Bougher N.L."/>
            <person name="Buchanan P."/>
            <person name="Buyck B."/>
            <person name="Bense V."/>
            <person name="Catcheside P."/>
            <person name="Chovatia M."/>
            <person name="Cooper J."/>
            <person name="Damon W."/>
            <person name="Desjardin D."/>
            <person name="Finy P."/>
            <person name="Geml J."/>
            <person name="Haridas S."/>
            <person name="Hughes K."/>
            <person name="Justo A."/>
            <person name="Karasinski D."/>
            <person name="Kautmanova I."/>
            <person name="Kiss B."/>
            <person name="Kocsube S."/>
            <person name="Kotiranta H."/>
            <person name="LaButti K.M."/>
            <person name="Lechner B.E."/>
            <person name="Liimatainen K."/>
            <person name="Lipzen A."/>
            <person name="Lukacs Z."/>
            <person name="Mihaltcheva S."/>
            <person name="Morgado L.N."/>
            <person name="Niskanen T."/>
            <person name="Noordeloos M.E."/>
            <person name="Ohm R.A."/>
            <person name="Ortiz-Santana B."/>
            <person name="Ovrebo C."/>
            <person name="Racz N."/>
            <person name="Riley R."/>
            <person name="Savchenko A."/>
            <person name="Shiryaev A."/>
            <person name="Soop K."/>
            <person name="Spirin V."/>
            <person name="Szebenyi C."/>
            <person name="Tomsovsky M."/>
            <person name="Tulloss R.E."/>
            <person name="Uehling J."/>
            <person name="Grigoriev I.V."/>
            <person name="Vagvolgyi C."/>
            <person name="Papp T."/>
            <person name="Martin F.M."/>
            <person name="Miettinen O."/>
            <person name="Hibbett D.S."/>
            <person name="Nagy L.G."/>
        </authorList>
    </citation>
    <scope>NUCLEOTIDE SEQUENCE [LARGE SCALE GENOMIC DNA]</scope>
    <source>
        <strain evidence="1 2">HHB13444</strain>
    </source>
</reference>
<dbReference type="STRING" id="1314778.A0A5C3NY78"/>
<sequence length="67" mass="7881">MSTDKVKMTLGWPEPRKVKDIWSFPRFANFYLPKNFPWNFSNACCNALNTLKKASTMAPVLYHWEPD</sequence>
<dbReference type="AlphaFoldDB" id="A0A5C3NY78"/>
<dbReference type="EMBL" id="ML211567">
    <property type="protein sequence ID" value="TFK81729.1"/>
    <property type="molecule type" value="Genomic_DNA"/>
</dbReference>
<dbReference type="InParanoid" id="A0A5C3NY78"/>
<keyword evidence="2" id="KW-1185">Reference proteome</keyword>
<evidence type="ECO:0000313" key="2">
    <source>
        <dbReference type="Proteomes" id="UP000308197"/>
    </source>
</evidence>
<dbReference type="SUPFAM" id="SSF56672">
    <property type="entry name" value="DNA/RNA polymerases"/>
    <property type="match status" value="1"/>
</dbReference>
<name>A0A5C3NY78_9APHY</name>
<proteinExistence type="predicted"/>
<protein>
    <submittedName>
        <fullName evidence="1">Uncharacterized protein</fullName>
    </submittedName>
</protein>